<name>A0ABN9FXA1_9NEOB</name>
<dbReference type="Proteomes" id="UP001162483">
    <property type="component" value="Unassembled WGS sequence"/>
</dbReference>
<gene>
    <name evidence="1" type="ORF">SPARVUS_LOCUS12992069</name>
</gene>
<evidence type="ECO:0000313" key="2">
    <source>
        <dbReference type="Proteomes" id="UP001162483"/>
    </source>
</evidence>
<proteinExistence type="predicted"/>
<reference evidence="1" key="1">
    <citation type="submission" date="2023-05" db="EMBL/GenBank/DDBJ databases">
        <authorList>
            <person name="Stuckert A."/>
        </authorList>
    </citation>
    <scope>NUCLEOTIDE SEQUENCE</scope>
</reference>
<accession>A0ABN9FXA1</accession>
<sequence length="119" mass="13206">MEGLDAAAWPWKPIHEALCALLLGSSEGHTKFGGLLAIDSADSWRLLRTVRFSNALTPPCHVTWPTTWWLSGCCSSGFHFVIIPLTVERGIFSSQEMSRMDLLPRWPPITGPRLESLSS</sequence>
<organism evidence="1 2">
    <name type="scientific">Staurois parvus</name>
    <dbReference type="NCBI Taxonomy" id="386267"/>
    <lineage>
        <taxon>Eukaryota</taxon>
        <taxon>Metazoa</taxon>
        <taxon>Chordata</taxon>
        <taxon>Craniata</taxon>
        <taxon>Vertebrata</taxon>
        <taxon>Euteleostomi</taxon>
        <taxon>Amphibia</taxon>
        <taxon>Batrachia</taxon>
        <taxon>Anura</taxon>
        <taxon>Neobatrachia</taxon>
        <taxon>Ranoidea</taxon>
        <taxon>Ranidae</taxon>
        <taxon>Staurois</taxon>
    </lineage>
</organism>
<protein>
    <submittedName>
        <fullName evidence="1">Uncharacterized protein</fullName>
    </submittedName>
</protein>
<keyword evidence="2" id="KW-1185">Reference proteome</keyword>
<comment type="caution">
    <text evidence="1">The sequence shown here is derived from an EMBL/GenBank/DDBJ whole genome shotgun (WGS) entry which is preliminary data.</text>
</comment>
<evidence type="ECO:0000313" key="1">
    <source>
        <dbReference type="EMBL" id="CAI9601524.1"/>
    </source>
</evidence>
<dbReference type="EMBL" id="CATNWA010017576">
    <property type="protein sequence ID" value="CAI9601524.1"/>
    <property type="molecule type" value="Genomic_DNA"/>
</dbReference>